<dbReference type="Proteomes" id="UP000827892">
    <property type="component" value="Chromosome II"/>
</dbReference>
<feature type="domain" description="Rap-GAP" evidence="2">
    <location>
        <begin position="1"/>
        <end position="79"/>
    </location>
</feature>
<dbReference type="EMBL" id="CP090892">
    <property type="protein sequence ID" value="ULU08844.1"/>
    <property type="molecule type" value="Genomic_DNA"/>
</dbReference>
<dbReference type="Gene3D" id="3.30.1120.160">
    <property type="match status" value="1"/>
</dbReference>
<sequence length="79" mass="8991">MNYDEHILTNMNKFEVVYQKGGQTTEEQLFGNPQGSPASAEFLKTSLVRSRLSDNEVLIEDGTADINRDLSKQNETNRR</sequence>
<proteinExistence type="predicted"/>
<dbReference type="SUPFAM" id="SSF111347">
    <property type="entry name" value="Rap/Ran-GAP"/>
    <property type="match status" value="1"/>
</dbReference>
<dbReference type="InterPro" id="IPR035974">
    <property type="entry name" value="Rap/Ran-GAP_sf"/>
</dbReference>
<evidence type="ECO:0000256" key="1">
    <source>
        <dbReference type="ARBA" id="ARBA00022468"/>
    </source>
</evidence>
<name>A0AAE9DQX7_CAEBR</name>
<accession>A0AAE9DQX7</accession>
<evidence type="ECO:0000313" key="3">
    <source>
        <dbReference type="EMBL" id="ULU08844.1"/>
    </source>
</evidence>
<gene>
    <name evidence="3" type="ORF">L3Y34_019812</name>
</gene>
<dbReference type="InterPro" id="IPR000331">
    <property type="entry name" value="Rap/Ran_GAP_dom"/>
</dbReference>
<reference evidence="3 4" key="1">
    <citation type="submission" date="2022-05" db="EMBL/GenBank/DDBJ databases">
        <title>Chromosome-level reference genomes for two strains of Caenorhabditis briggsae: an improved platform for comparative genomics.</title>
        <authorList>
            <person name="Stevens L."/>
            <person name="Andersen E.C."/>
        </authorList>
    </citation>
    <scope>NUCLEOTIDE SEQUENCE [LARGE SCALE GENOMIC DNA]</scope>
    <source>
        <strain evidence="3">QX1410_ONT</strain>
        <tissue evidence="3">Whole-organism</tissue>
    </source>
</reference>
<dbReference type="GO" id="GO:0005096">
    <property type="term" value="F:GTPase activator activity"/>
    <property type="evidence" value="ECO:0007669"/>
    <property type="project" value="UniProtKB-KW"/>
</dbReference>
<evidence type="ECO:0000259" key="2">
    <source>
        <dbReference type="PROSITE" id="PS50085"/>
    </source>
</evidence>
<dbReference type="PROSITE" id="PS50085">
    <property type="entry name" value="RAPGAP"/>
    <property type="match status" value="1"/>
</dbReference>
<organism evidence="3 4">
    <name type="scientific">Caenorhabditis briggsae</name>
    <dbReference type="NCBI Taxonomy" id="6238"/>
    <lineage>
        <taxon>Eukaryota</taxon>
        <taxon>Metazoa</taxon>
        <taxon>Ecdysozoa</taxon>
        <taxon>Nematoda</taxon>
        <taxon>Chromadorea</taxon>
        <taxon>Rhabditida</taxon>
        <taxon>Rhabditina</taxon>
        <taxon>Rhabditomorpha</taxon>
        <taxon>Rhabditoidea</taxon>
        <taxon>Rhabditidae</taxon>
        <taxon>Peloderinae</taxon>
        <taxon>Caenorhabditis</taxon>
    </lineage>
</organism>
<dbReference type="AlphaFoldDB" id="A0AAE9DQX7"/>
<evidence type="ECO:0000313" key="4">
    <source>
        <dbReference type="Proteomes" id="UP000827892"/>
    </source>
</evidence>
<protein>
    <recommendedName>
        <fullName evidence="2">Rap-GAP domain-containing protein</fullName>
    </recommendedName>
</protein>
<dbReference type="GO" id="GO:0051056">
    <property type="term" value="P:regulation of small GTPase mediated signal transduction"/>
    <property type="evidence" value="ECO:0007669"/>
    <property type="project" value="InterPro"/>
</dbReference>
<keyword evidence="1" id="KW-0343">GTPase activation</keyword>